<dbReference type="AlphaFoldDB" id="A0A3B0RPL8"/>
<organism evidence="1">
    <name type="scientific">hydrothermal vent metagenome</name>
    <dbReference type="NCBI Taxonomy" id="652676"/>
    <lineage>
        <taxon>unclassified sequences</taxon>
        <taxon>metagenomes</taxon>
        <taxon>ecological metagenomes</taxon>
    </lineage>
</organism>
<dbReference type="PROSITE" id="PS51257">
    <property type="entry name" value="PROKAR_LIPOPROTEIN"/>
    <property type="match status" value="1"/>
</dbReference>
<protein>
    <recommendedName>
        <fullName evidence="2">Lipoprotein</fullName>
    </recommendedName>
</protein>
<evidence type="ECO:0008006" key="2">
    <source>
        <dbReference type="Google" id="ProtNLM"/>
    </source>
</evidence>
<proteinExistence type="predicted"/>
<reference evidence="1" key="1">
    <citation type="submission" date="2018-06" db="EMBL/GenBank/DDBJ databases">
        <authorList>
            <person name="Zhirakovskaya E."/>
        </authorList>
    </citation>
    <scope>NUCLEOTIDE SEQUENCE</scope>
</reference>
<dbReference type="EMBL" id="UOEK01000079">
    <property type="protein sequence ID" value="VAV95504.1"/>
    <property type="molecule type" value="Genomic_DNA"/>
</dbReference>
<evidence type="ECO:0000313" key="1">
    <source>
        <dbReference type="EMBL" id="VAV95504.1"/>
    </source>
</evidence>
<sequence>MKKIALFAAMALVVAACGGGSDSGASLSSEEQAAVNEFATEFKASFDNGSDGISVSDDQAVCVGEKYVGALGVTRLEEIGAGSAEPDFTVPVDEARQMATLFLDCVPMRDMIISELSSGDTEMTEGQIACFSDAFTDDVLEEMLIVTFAGEDAAPDAQAALVGAMLSCFNA</sequence>
<accession>A0A3B0RPL8</accession>
<name>A0A3B0RPL8_9ZZZZ</name>
<gene>
    <name evidence="1" type="ORF">MNBD_ACTINO02-2756</name>
</gene>